<dbReference type="Ensembl" id="ENSCAFT00845038857.1">
    <property type="protein sequence ID" value="ENSCAFP00845030431.1"/>
    <property type="gene ID" value="ENSCAFG00845021795.1"/>
</dbReference>
<evidence type="ECO:0000256" key="2">
    <source>
        <dbReference type="ARBA" id="ARBA00022737"/>
    </source>
</evidence>
<dbReference type="InterPro" id="IPR023578">
    <property type="entry name" value="Ras_GEF_dom_sf"/>
</dbReference>
<dbReference type="CDD" id="cd06224">
    <property type="entry name" value="REM"/>
    <property type="match status" value="1"/>
</dbReference>
<dbReference type="GeneTree" id="ENSGT00940000155679"/>
<reference evidence="4" key="1">
    <citation type="submission" date="2020-03" db="EMBL/GenBank/DDBJ databases">
        <title>Long-read based genome assembly of a Labrador retriever dog.</title>
        <authorList>
            <person name="Eory L."/>
            <person name="Zhang W."/>
            <person name="Schoenebeck J."/>
        </authorList>
    </citation>
    <scope>NUCLEOTIDE SEQUENCE [LARGE SCALE GENOMIC DNA]</scope>
    <source>
        <strain evidence="4">Labrador retriever</strain>
    </source>
</reference>
<dbReference type="FunFam" id="1.20.900.10:FF:000005">
    <property type="entry name" value="Ras-specific guanine nucleotide-releasing factor 1 isoform 2"/>
    <property type="match status" value="1"/>
</dbReference>
<feature type="region of interest" description="Disordered" evidence="3">
    <location>
        <begin position="628"/>
        <end position="660"/>
    </location>
</feature>
<keyword evidence="2" id="KW-0677">Repeat</keyword>
<organism evidence="4 5">
    <name type="scientific">Canis lupus familiaris</name>
    <name type="common">Dog</name>
    <name type="synonym">Canis familiaris</name>
    <dbReference type="NCBI Taxonomy" id="9615"/>
    <lineage>
        <taxon>Eukaryota</taxon>
        <taxon>Metazoa</taxon>
        <taxon>Chordata</taxon>
        <taxon>Craniata</taxon>
        <taxon>Vertebrata</taxon>
        <taxon>Euteleostomi</taxon>
        <taxon>Mammalia</taxon>
        <taxon>Eutheria</taxon>
        <taxon>Laurasiatheria</taxon>
        <taxon>Carnivora</taxon>
        <taxon>Caniformia</taxon>
        <taxon>Canidae</taxon>
        <taxon>Canis</taxon>
    </lineage>
</organism>
<feature type="compositionally biased region" description="Low complexity" evidence="3">
    <location>
        <begin position="678"/>
        <end position="691"/>
    </location>
</feature>
<dbReference type="PANTHER" id="PTHR23113:SF187">
    <property type="entry name" value="RAS-SPECIFIC GUANINE NUCLEOTIDE-RELEASING FACTOR 2"/>
    <property type="match status" value="1"/>
</dbReference>
<dbReference type="SMART" id="SM00229">
    <property type="entry name" value="RasGEFN"/>
    <property type="match status" value="2"/>
</dbReference>
<protein>
    <submittedName>
        <fullName evidence="4">Ras protein specific guanine nucleotide releasing factor 2</fullName>
    </submittedName>
</protein>
<dbReference type="FunFam" id="1.20.870.10:FF:000006">
    <property type="entry name" value="ras-specific guanine nucleotide-releasing factor 1 isoform X1"/>
    <property type="match status" value="1"/>
</dbReference>
<evidence type="ECO:0000313" key="4">
    <source>
        <dbReference type="Ensembl" id="ENSCAFP00845030431.1"/>
    </source>
</evidence>
<dbReference type="Pfam" id="PF00617">
    <property type="entry name" value="RasGEF"/>
    <property type="match status" value="1"/>
</dbReference>
<dbReference type="CDD" id="cd00160">
    <property type="entry name" value="RhoGEF"/>
    <property type="match status" value="1"/>
</dbReference>
<dbReference type="PROSITE" id="PS50009">
    <property type="entry name" value="RASGEF_CAT"/>
    <property type="match status" value="1"/>
</dbReference>
<keyword evidence="5" id="KW-1185">Reference proteome</keyword>
<dbReference type="SUPFAM" id="SSF48366">
    <property type="entry name" value="Ras GEF"/>
    <property type="match status" value="1"/>
</dbReference>
<dbReference type="InterPro" id="IPR008937">
    <property type="entry name" value="Ras-like_GEF"/>
</dbReference>
<reference evidence="4" key="2">
    <citation type="submission" date="2025-08" db="UniProtKB">
        <authorList>
            <consortium name="Ensembl"/>
        </authorList>
    </citation>
    <scope>IDENTIFICATION</scope>
    <source>
        <strain evidence="4">Boxer</strain>
    </source>
</reference>
<dbReference type="PANTHER" id="PTHR23113">
    <property type="entry name" value="GUANINE NUCLEOTIDE EXCHANGE FACTOR"/>
    <property type="match status" value="1"/>
</dbReference>
<dbReference type="SMART" id="SM00233">
    <property type="entry name" value="PH"/>
    <property type="match status" value="2"/>
</dbReference>
<dbReference type="CDD" id="cd00155">
    <property type="entry name" value="RasGEF"/>
    <property type="match status" value="1"/>
</dbReference>
<sequence>MQKSVRYNEGHALHLAFLARKEGTKRGFLSKRAAEASRWHEKWFALYQNVLFYFEGEQSGRPAGMYLLEGCSCERTPAPPRAGVGPPGARDALDKQIIALNKTKERMRPYQSNQEDEDPDIKKIKKVQSFMRGWLCRRKWKTIVQDYICSPHAESMRKRNQIVFTMVEAESEYVHQLYILVNGFLRPLRMAASSKKPPISHDDVSSIFLNSETIMFLHEIFHQGLKARIANWPTLILADLFDILLPMLNIYQEFVRNHQYSLQVLANCKQNRDFDKLLKQYEANPACEGRMLETFLTYPMFQIPRYIITLHELLAHTPHEHVERKSLEFAKSKLEELSRIMHDEVSDTENIRKNLAIERMIVEGCDILLDTSQTFIRQGSLIQVPSVERGKLSKVRLGSLSLKKEGERQCFLFTKHFLICTRSSGGKLHLLKTGGVLSLIECTLIEEPDASDDDSKGSGQVFGHLDFKIVVEPPDSAPFTVVLLAPSRQEKAAWTSDISQCVDNIRCNGLMTIVFEENSKVTVPHMIKSDARLHKDDTDICFSKTLNSCKVPQIRYASVERLLERLTDLRFLSIDFLNTFLHTYRIFTTAAVVLAKLSDIYKRPFTSIPVRSLELFFATSQNNRGEHLVDGKSPRLCRKFSSPPPLAVSRTSSPVRARKLSLTSPLNSRIGALDLTTCSASSSPTATHSPAASPPPHTGKVPLDLSRGLPSPEQSPGSVEEHVDNPRMDLCNKLKRSIQRAVLESVPVDRAGVEGSPAVDSTDLSPCRSPSTPQHLRYRQPVGQTADNSHCSVSPASAFAIATAAAGHGSPPGFNNTERTCDKEFIIRRTATNRVLNVLRHWVSKHAQDFELNNELKMNVLNLLEEVLRDPDLLPQERKATANILRALSQDDQDDIHLKLEDIIQLTDCPKAECFETLSAMELAEQITLLDHIIFRSIPYEEFLGQGWMKLDKNERTPYIMKTSQHFNDMSNLVASQIMNYADVSSRANAIEKWVAVADICRCLHNYNGVLEITSALNRSAIYRLKRTWAKVSKQTKALMDKLQKTVSSEGRFKNLRETLKNCNPPAVPYLGMYLTDLAFIEEGTPNFTEEGLVNFSKMRMISHIIREIRQFQQTCYRIDHQPKVTQYLLDKALIIDEDTLYELSLKIEPRLPA</sequence>
<dbReference type="SUPFAM" id="SSF48065">
    <property type="entry name" value="DBL homology domain (DH-domain)"/>
    <property type="match status" value="1"/>
</dbReference>
<dbReference type="InterPro" id="IPR011993">
    <property type="entry name" value="PH-like_dom_sf"/>
</dbReference>
<dbReference type="SMART" id="SM00147">
    <property type="entry name" value="RasGEF"/>
    <property type="match status" value="1"/>
</dbReference>
<dbReference type="Gene3D" id="1.10.840.10">
    <property type="entry name" value="Ras guanine-nucleotide exchange factors catalytic domain"/>
    <property type="match status" value="1"/>
</dbReference>
<dbReference type="Gene3D" id="2.30.29.30">
    <property type="entry name" value="Pleckstrin-homology domain (PH domain)/Phosphotyrosine-binding domain (PTB)"/>
    <property type="match status" value="2"/>
</dbReference>
<dbReference type="GO" id="GO:0005085">
    <property type="term" value="F:guanyl-nucleotide exchange factor activity"/>
    <property type="evidence" value="ECO:0007669"/>
    <property type="project" value="UniProtKB-KW"/>
</dbReference>
<dbReference type="InterPro" id="IPR036964">
    <property type="entry name" value="RASGEF_cat_dom_sf"/>
</dbReference>
<dbReference type="SMART" id="SM00325">
    <property type="entry name" value="RhoGEF"/>
    <property type="match status" value="1"/>
</dbReference>
<dbReference type="PROSITE" id="PS50003">
    <property type="entry name" value="PH_DOMAIN"/>
    <property type="match status" value="2"/>
</dbReference>
<evidence type="ECO:0000256" key="3">
    <source>
        <dbReference type="SAM" id="MobiDB-lite"/>
    </source>
</evidence>
<dbReference type="GO" id="GO:0007264">
    <property type="term" value="P:small GTPase-mediated signal transduction"/>
    <property type="evidence" value="ECO:0007669"/>
    <property type="project" value="InterPro"/>
</dbReference>
<dbReference type="Proteomes" id="UP000805418">
    <property type="component" value="Chromosome 3"/>
</dbReference>
<dbReference type="Gene3D" id="1.20.870.10">
    <property type="entry name" value="Son of sevenless (SoS) protein Chain: S domain 1"/>
    <property type="match status" value="2"/>
</dbReference>
<evidence type="ECO:0000313" key="5">
    <source>
        <dbReference type="Proteomes" id="UP000805418"/>
    </source>
</evidence>
<feature type="region of interest" description="Disordered" evidence="3">
    <location>
        <begin position="752"/>
        <end position="775"/>
    </location>
</feature>
<dbReference type="InterPro" id="IPR001849">
    <property type="entry name" value="PH_domain"/>
</dbReference>
<dbReference type="Gene3D" id="1.20.900.10">
    <property type="entry name" value="Dbl homology (DH) domain"/>
    <property type="match status" value="1"/>
</dbReference>
<accession>A0A8I3PII3</accession>
<dbReference type="Pfam" id="PF00621">
    <property type="entry name" value="RhoGEF"/>
    <property type="match status" value="1"/>
</dbReference>
<dbReference type="InterPro" id="IPR000219">
    <property type="entry name" value="DH_dom"/>
</dbReference>
<dbReference type="SUPFAM" id="SSF50729">
    <property type="entry name" value="PH domain-like"/>
    <property type="match status" value="2"/>
</dbReference>
<proteinExistence type="predicted"/>
<dbReference type="OrthoDB" id="10254377at2759"/>
<reference evidence="4" key="3">
    <citation type="submission" date="2025-09" db="UniProtKB">
        <authorList>
            <consortium name="Ensembl"/>
        </authorList>
    </citation>
    <scope>IDENTIFICATION</scope>
    <source>
        <strain evidence="4">Boxer</strain>
    </source>
</reference>
<dbReference type="PROSITE" id="PS50212">
    <property type="entry name" value="RASGEF_NTER"/>
    <property type="match status" value="1"/>
</dbReference>
<dbReference type="FunFam" id="2.30.29.30:FF:000117">
    <property type="entry name" value="ras-specific guanine nucleotide-releasing factor 1 isoform X2"/>
    <property type="match status" value="1"/>
</dbReference>
<evidence type="ECO:0000256" key="1">
    <source>
        <dbReference type="ARBA" id="ARBA00022658"/>
    </source>
</evidence>
<feature type="compositionally biased region" description="Polar residues" evidence="3">
    <location>
        <begin position="762"/>
        <end position="774"/>
    </location>
</feature>
<dbReference type="PROSITE" id="PS50096">
    <property type="entry name" value="IQ"/>
    <property type="match status" value="1"/>
</dbReference>
<dbReference type="Pfam" id="PF00618">
    <property type="entry name" value="RasGEF_N"/>
    <property type="match status" value="1"/>
</dbReference>
<dbReference type="InterPro" id="IPR001895">
    <property type="entry name" value="RASGEF_cat_dom"/>
</dbReference>
<feature type="region of interest" description="Disordered" evidence="3">
    <location>
        <begin position="678"/>
        <end position="726"/>
    </location>
</feature>
<dbReference type="InterPro" id="IPR035899">
    <property type="entry name" value="DBL_dom_sf"/>
</dbReference>
<dbReference type="InterPro" id="IPR019804">
    <property type="entry name" value="Ras_G-nucl-exch_fac_CS"/>
</dbReference>
<dbReference type="FunFam" id="1.20.870.10:FF:000004">
    <property type="entry name" value="Ras-specific guanine nucleotide-releasing factor 1 isoform 2"/>
    <property type="match status" value="1"/>
</dbReference>
<dbReference type="PROSITE" id="PS00720">
    <property type="entry name" value="RASGEF"/>
    <property type="match status" value="1"/>
</dbReference>
<dbReference type="FunFam" id="1.10.840.10:FF:000004">
    <property type="entry name" value="ras-specific guanine nucleotide-releasing factor 2 isoform X1"/>
    <property type="match status" value="1"/>
</dbReference>
<dbReference type="Pfam" id="PF00169">
    <property type="entry name" value="PH"/>
    <property type="match status" value="1"/>
</dbReference>
<dbReference type="PROSITE" id="PS50010">
    <property type="entry name" value="DH_2"/>
    <property type="match status" value="1"/>
</dbReference>
<name>A0A8I3PII3_CANLF</name>
<dbReference type="AlphaFoldDB" id="A0A8I3PII3"/>
<keyword evidence="1" id="KW-0344">Guanine-nucleotide releasing factor</keyword>
<dbReference type="InterPro" id="IPR000651">
    <property type="entry name" value="Ras-like_Gua-exchang_fac_N"/>
</dbReference>
<gene>
    <name evidence="4" type="primary">RASGRF2</name>
</gene>